<name>A0A5C7J478_9BACT</name>
<organism evidence="1 2">
    <name type="scientific">Candidatus Dojkabacteria bacterium</name>
    <dbReference type="NCBI Taxonomy" id="2099670"/>
    <lineage>
        <taxon>Bacteria</taxon>
        <taxon>Candidatus Dojkabacteria</taxon>
    </lineage>
</organism>
<evidence type="ECO:0000313" key="2">
    <source>
        <dbReference type="Proteomes" id="UP000321026"/>
    </source>
</evidence>
<dbReference type="EMBL" id="SSDS01000076">
    <property type="protein sequence ID" value="TXG76310.1"/>
    <property type="molecule type" value="Genomic_DNA"/>
</dbReference>
<gene>
    <name evidence="1" type="ORF">E6Q11_04835</name>
</gene>
<proteinExistence type="predicted"/>
<dbReference type="AlphaFoldDB" id="A0A5C7J478"/>
<evidence type="ECO:0000313" key="1">
    <source>
        <dbReference type="EMBL" id="TXG76310.1"/>
    </source>
</evidence>
<sequence>MENLLKGLLVVGGEIKMTSVKETASVEVSGRFTIERGNFKQEFSYWARTYEKFGVLAKVDDYEYETQSTMLGDLPIDNLDRLIQSLNDSGLSTLAKGLGFSQEDIATAMYIHIQNHKYFKAVYGKKVVLWDLLSAKEQEEETLAHVLNNYDTCGDWLKRQCGVVGVDEEGNTIPNYIPTKDELREKFLSLGTN</sequence>
<comment type="caution">
    <text evidence="1">The sequence shown here is derived from an EMBL/GenBank/DDBJ whole genome shotgun (WGS) entry which is preliminary data.</text>
</comment>
<protein>
    <submittedName>
        <fullName evidence="1">Uncharacterized protein</fullName>
    </submittedName>
</protein>
<accession>A0A5C7J478</accession>
<dbReference type="Proteomes" id="UP000321026">
    <property type="component" value="Unassembled WGS sequence"/>
</dbReference>
<reference evidence="1 2" key="1">
    <citation type="submission" date="2018-09" db="EMBL/GenBank/DDBJ databases">
        <title>Metagenome Assembled Genomes from an Advanced Water Purification Facility.</title>
        <authorList>
            <person name="Stamps B.W."/>
            <person name="Spear J.R."/>
        </authorList>
    </citation>
    <scope>NUCLEOTIDE SEQUENCE [LARGE SCALE GENOMIC DNA]</scope>
    <source>
        <strain evidence="1">Bin_63_2</strain>
    </source>
</reference>